<gene>
    <name evidence="4" type="ORF">MCOR33_000086</name>
</gene>
<feature type="compositionally biased region" description="Acidic residues" evidence="2">
    <location>
        <begin position="198"/>
        <end position="211"/>
    </location>
</feature>
<proteinExistence type="predicted"/>
<evidence type="ECO:0000256" key="1">
    <source>
        <dbReference type="SAM" id="Coils"/>
    </source>
</evidence>
<dbReference type="Proteomes" id="UP001059893">
    <property type="component" value="Unassembled WGS sequence"/>
</dbReference>
<feature type="coiled-coil region" evidence="1">
    <location>
        <begin position="515"/>
        <end position="542"/>
    </location>
</feature>
<evidence type="ECO:0000313" key="5">
    <source>
        <dbReference type="Proteomes" id="UP001059893"/>
    </source>
</evidence>
<dbReference type="Pfam" id="PF22974">
    <property type="entry name" value="DUF7029"/>
    <property type="match status" value="1"/>
</dbReference>
<evidence type="ECO:0000256" key="2">
    <source>
        <dbReference type="SAM" id="MobiDB-lite"/>
    </source>
</evidence>
<dbReference type="InterPro" id="IPR054293">
    <property type="entry name" value="DUF7029"/>
</dbReference>
<feature type="domain" description="DUF7029" evidence="3">
    <location>
        <begin position="796"/>
        <end position="892"/>
    </location>
</feature>
<comment type="caution">
    <text evidence="4">The sequence shown here is derived from an EMBL/GenBank/DDBJ whole genome shotgun (WGS) entry which is preliminary data.</text>
</comment>
<reference evidence="4" key="1">
    <citation type="submission" date="2021-01" db="EMBL/GenBank/DDBJ databases">
        <title>Deciphering the adaptive evolutionary patterns associated with biogeogrpahic diversity in the finger millet blast pathogen Magnaporthe oryzae in Eastern Africa.</title>
        <authorList>
            <person name="Onyema G."/>
            <person name="Shittu T.A."/>
            <person name="Dodsworth S."/>
            <person name="Devilliers S."/>
            <person name="Muthumeenakshi S."/>
            <person name="Sreenivasaprasad S."/>
        </authorList>
    </citation>
    <scope>NUCLEOTIDE SEQUENCE</scope>
    <source>
        <strain evidence="4">D15/s37</strain>
    </source>
</reference>
<evidence type="ECO:0000313" key="4">
    <source>
        <dbReference type="EMBL" id="KAI6304966.1"/>
    </source>
</evidence>
<keyword evidence="5" id="KW-1185">Reference proteome</keyword>
<sequence length="1202" mass="128739">MPSRASLRLQSKIAASDDATRPDAPSGTDLQPSAPPPKAASRRKRVALKRSETVADHSESFEDEIRVGTKRPAVEPEALADLTFPPQSSPAAKKPRRGRPRKLVRSNDESLVILIEDKPSAGNPTAAHAARAGKRRRTRSAKDTDEGAGAAQRDSPEPGNPVPQPASSKEDSNTTKRRNSLQRPTPRVLRLPGTVEVDGYDVPDDDEEEEVSAVKENDDISFALSGRHARGYGGNQDHNGENGGQGQKPDDNEVQERYEEQDPDDLLEEEAAAEVGRASASVSDEAPALEAIELPFGPEDAQDHHYVKVYCGSLQTAFLQMGKEYWAGGGEGWHSSWKLSGAFDSTKKLAVALKELYIQLGQAPMHPEVAKQDEYLRKNAKRLELRITAINTMATDFCGSFPQHRDARALAEDVIKSIVPAGIVLLRQVFLMGGMSTELSLSSRRCAYMSPTTVSIAKHIIGWLKALTNTIVRRVIPASDAGMKDIRAQISREALLDYLEQIQKGRGGLADSEAKFEEIAEAERVEQECQEAEAAVRREAASHDATIKQNRQMEAQARYATNDDQYMAFCRSTQNLGPDPLWEHRRRKMQASMRAFGVADVGYGVSRQPLAVTKAPKTEVQKPATQLDARQRVMGELHGEPSEEEKKVILEHVVKNPRFNVDAVANELGWAPGHVRRWRDILVDRARKAYQARGYSMQLTLTSLLFAAHSVAAAAVASPAPAAAAPGAEPEILRAVYKRQVVVATSLVPAKKVSLLYGGAGGSSAPVPISSGSLLAGAPKAAAGTPGGTSASIDGNMKLPSVVLETIPTIKGVSCATKGSVIIPFTSAADFASAKKQWPAKDFVVITTSDGSCAADGQRGFYSVSALAFDDKTTTVTATAVVAAIKDVMNDAQVQWKTTPGGKGKRSLDIPLTIDLSGKTLVNKGPFSITADVAKYTGDIGISGSLSFDFLKLRLGSMSVDLDYNSALALNLTTAITATKDTTESLKFEPLDATASAFSIPGILDVGPLMSFGLGVELSASGTVKVKTGILTTFTDSKVHLDFLDAKSSTATGWKPVTTMDNTFSVDASLQVNPFAELTVGMGVKAFSGLVDLTASVATKPTLVNSFNAHAEVTSTYKSDTGITFTAPKNVAKDCKNGAWFASSLQFGVTASIGTLSTDLFSTTVPVFQSQCFNFNLIKRDDLPATPALGRRAVTGRRIAAY</sequence>
<accession>A0ABQ8P1G8</accession>
<feature type="compositionally biased region" description="Basic and acidic residues" evidence="2">
    <location>
        <begin position="49"/>
        <end position="67"/>
    </location>
</feature>
<keyword evidence="1" id="KW-0175">Coiled coil</keyword>
<evidence type="ECO:0000259" key="3">
    <source>
        <dbReference type="Pfam" id="PF22974"/>
    </source>
</evidence>
<organism evidence="4 5">
    <name type="scientific">Pyricularia grisea</name>
    <name type="common">Crabgrass-specific blast fungus</name>
    <name type="synonym">Magnaporthe grisea</name>
    <dbReference type="NCBI Taxonomy" id="148305"/>
    <lineage>
        <taxon>Eukaryota</taxon>
        <taxon>Fungi</taxon>
        <taxon>Dikarya</taxon>
        <taxon>Ascomycota</taxon>
        <taxon>Pezizomycotina</taxon>
        <taxon>Sordariomycetes</taxon>
        <taxon>Sordariomycetidae</taxon>
        <taxon>Magnaporthales</taxon>
        <taxon>Pyriculariaceae</taxon>
        <taxon>Pyricularia</taxon>
    </lineage>
</organism>
<feature type="compositionally biased region" description="Basic and acidic residues" evidence="2">
    <location>
        <begin position="248"/>
        <end position="260"/>
    </location>
</feature>
<dbReference type="EMBL" id="JABSND010000001">
    <property type="protein sequence ID" value="KAI6304966.1"/>
    <property type="molecule type" value="Genomic_DNA"/>
</dbReference>
<feature type="region of interest" description="Disordered" evidence="2">
    <location>
        <begin position="1"/>
        <end position="264"/>
    </location>
</feature>
<feature type="compositionally biased region" description="Basic residues" evidence="2">
    <location>
        <begin position="93"/>
        <end position="104"/>
    </location>
</feature>
<name>A0ABQ8P1G8_PYRGI</name>
<protein>
    <recommendedName>
        <fullName evidence="3">DUF7029 domain-containing protein</fullName>
    </recommendedName>
</protein>